<dbReference type="AlphaFoldDB" id="A0A165RW12"/>
<dbReference type="Proteomes" id="UP000076727">
    <property type="component" value="Unassembled WGS sequence"/>
</dbReference>
<keyword evidence="2" id="KW-1133">Transmembrane helix</keyword>
<evidence type="ECO:0000256" key="1">
    <source>
        <dbReference type="SAM" id="MobiDB-lite"/>
    </source>
</evidence>
<keyword evidence="2" id="KW-0812">Transmembrane</keyword>
<protein>
    <submittedName>
        <fullName evidence="3">Uncharacterized protein</fullName>
    </submittedName>
</protein>
<proteinExistence type="predicted"/>
<keyword evidence="4" id="KW-1185">Reference proteome</keyword>
<gene>
    <name evidence="3" type="ORF">DAEQUDRAFT_143556</name>
</gene>
<accession>A0A165RW12</accession>
<name>A0A165RW12_9APHY</name>
<evidence type="ECO:0000256" key="2">
    <source>
        <dbReference type="SAM" id="Phobius"/>
    </source>
</evidence>
<feature type="transmembrane region" description="Helical" evidence="2">
    <location>
        <begin position="29"/>
        <end position="53"/>
    </location>
</feature>
<keyword evidence="2" id="KW-0472">Membrane</keyword>
<feature type="region of interest" description="Disordered" evidence="1">
    <location>
        <begin position="154"/>
        <end position="186"/>
    </location>
</feature>
<organism evidence="3 4">
    <name type="scientific">Daedalea quercina L-15889</name>
    <dbReference type="NCBI Taxonomy" id="1314783"/>
    <lineage>
        <taxon>Eukaryota</taxon>
        <taxon>Fungi</taxon>
        <taxon>Dikarya</taxon>
        <taxon>Basidiomycota</taxon>
        <taxon>Agaricomycotina</taxon>
        <taxon>Agaricomycetes</taxon>
        <taxon>Polyporales</taxon>
        <taxon>Fomitopsis</taxon>
    </lineage>
</organism>
<sequence length="186" mass="20434">MYTWRSLAPPPSLRENVHTLLDIGVGRSWLFLFFLLPVPLTVLIDILISAFDVPCRLSAGRRSRVSVTLSDTSAMRRTHDQRAVLSSLVFLVQCLPSEQDTAGRIASTEAACHRNSAVKWKCVPYPLHGGANTQFVRQHSWPPCLSTGRVVQEVGDASPHRQQASSSTSSLASLSTPPKPTHHESL</sequence>
<evidence type="ECO:0000313" key="4">
    <source>
        <dbReference type="Proteomes" id="UP000076727"/>
    </source>
</evidence>
<feature type="compositionally biased region" description="Low complexity" evidence="1">
    <location>
        <begin position="164"/>
        <end position="176"/>
    </location>
</feature>
<dbReference type="EMBL" id="KV429047">
    <property type="protein sequence ID" value="KZT71224.1"/>
    <property type="molecule type" value="Genomic_DNA"/>
</dbReference>
<reference evidence="3 4" key="1">
    <citation type="journal article" date="2016" name="Mol. Biol. Evol.">
        <title>Comparative Genomics of Early-Diverging Mushroom-Forming Fungi Provides Insights into the Origins of Lignocellulose Decay Capabilities.</title>
        <authorList>
            <person name="Nagy L.G."/>
            <person name="Riley R."/>
            <person name="Tritt A."/>
            <person name="Adam C."/>
            <person name="Daum C."/>
            <person name="Floudas D."/>
            <person name="Sun H."/>
            <person name="Yadav J.S."/>
            <person name="Pangilinan J."/>
            <person name="Larsson K.H."/>
            <person name="Matsuura K."/>
            <person name="Barry K."/>
            <person name="Labutti K."/>
            <person name="Kuo R."/>
            <person name="Ohm R.A."/>
            <person name="Bhattacharya S.S."/>
            <person name="Shirouzu T."/>
            <person name="Yoshinaga Y."/>
            <person name="Martin F.M."/>
            <person name="Grigoriev I.V."/>
            <person name="Hibbett D.S."/>
        </authorList>
    </citation>
    <scope>NUCLEOTIDE SEQUENCE [LARGE SCALE GENOMIC DNA]</scope>
    <source>
        <strain evidence="3 4">L-15889</strain>
    </source>
</reference>
<evidence type="ECO:0000313" key="3">
    <source>
        <dbReference type="EMBL" id="KZT71224.1"/>
    </source>
</evidence>